<evidence type="ECO:0000256" key="2">
    <source>
        <dbReference type="ARBA" id="ARBA00012438"/>
    </source>
</evidence>
<dbReference type="EMBL" id="DVIR01000008">
    <property type="protein sequence ID" value="HIS23966.1"/>
    <property type="molecule type" value="Genomic_DNA"/>
</dbReference>
<dbReference type="InterPro" id="IPR004358">
    <property type="entry name" value="Sig_transdc_His_kin-like_C"/>
</dbReference>
<evidence type="ECO:0000259" key="5">
    <source>
        <dbReference type="PROSITE" id="PS50109"/>
    </source>
</evidence>
<comment type="catalytic activity">
    <reaction evidence="1">
        <text>ATP + protein L-histidine = ADP + protein N-phospho-L-histidine.</text>
        <dbReference type="EC" id="2.7.13.3"/>
    </reaction>
</comment>
<dbReference type="Proteomes" id="UP000823982">
    <property type="component" value="Unassembled WGS sequence"/>
</dbReference>
<dbReference type="AlphaFoldDB" id="A0A9D1EMK0"/>
<proteinExistence type="predicted"/>
<dbReference type="PANTHER" id="PTHR43065">
    <property type="entry name" value="SENSOR HISTIDINE KINASE"/>
    <property type="match status" value="1"/>
</dbReference>
<keyword evidence="4" id="KW-0902">Two-component regulatory system</keyword>
<dbReference type="Gene3D" id="3.30.565.10">
    <property type="entry name" value="Histidine kinase-like ATPase, C-terminal domain"/>
    <property type="match status" value="1"/>
</dbReference>
<dbReference type="InterPro" id="IPR036890">
    <property type="entry name" value="HATPase_C_sf"/>
</dbReference>
<dbReference type="CDD" id="cd00075">
    <property type="entry name" value="HATPase"/>
    <property type="match status" value="1"/>
</dbReference>
<evidence type="ECO:0000256" key="4">
    <source>
        <dbReference type="ARBA" id="ARBA00023012"/>
    </source>
</evidence>
<evidence type="ECO:0000256" key="1">
    <source>
        <dbReference type="ARBA" id="ARBA00000085"/>
    </source>
</evidence>
<accession>A0A9D1EMK0</accession>
<reference evidence="6" key="2">
    <citation type="journal article" date="2021" name="PeerJ">
        <title>Extensive microbial diversity within the chicken gut microbiome revealed by metagenomics and culture.</title>
        <authorList>
            <person name="Gilroy R."/>
            <person name="Ravi A."/>
            <person name="Getino M."/>
            <person name="Pursley I."/>
            <person name="Horton D.L."/>
            <person name="Alikhan N.F."/>
            <person name="Baker D."/>
            <person name="Gharbi K."/>
            <person name="Hall N."/>
            <person name="Watson M."/>
            <person name="Adriaenssens E.M."/>
            <person name="Foster-Nyarko E."/>
            <person name="Jarju S."/>
            <person name="Secka A."/>
            <person name="Antonio M."/>
            <person name="Oren A."/>
            <person name="Chaudhuri R.R."/>
            <person name="La Ragione R."/>
            <person name="Hildebrand F."/>
            <person name="Pallen M.J."/>
        </authorList>
    </citation>
    <scope>NUCLEOTIDE SEQUENCE</scope>
    <source>
        <strain evidence="6">CHK157-1446</strain>
    </source>
</reference>
<feature type="domain" description="Histidine kinase" evidence="5">
    <location>
        <begin position="1"/>
        <end position="110"/>
    </location>
</feature>
<sequence length="188" mass="21350">MKELSLNILDIAENSVKAGASLTKIFVVEEGDTLTLEISDNGSGMSEQTLKTVTDPFYTTRTTRKVGMGLPLLKMEAEMTGGTMYIRSKWINDFPNDHGTVVTAKFKKTHIDFIPLGDVIESVVTLIQGHPDRDFTFMHILETTVLCQIQTQALRDILDDIPLNSYEIISWIRHYMHEQYDEHSKKNN</sequence>
<reference evidence="6" key="1">
    <citation type="submission" date="2020-10" db="EMBL/GenBank/DDBJ databases">
        <authorList>
            <person name="Gilroy R."/>
        </authorList>
    </citation>
    <scope>NUCLEOTIDE SEQUENCE</scope>
    <source>
        <strain evidence="6">CHK157-1446</strain>
    </source>
</reference>
<dbReference type="InterPro" id="IPR003594">
    <property type="entry name" value="HATPase_dom"/>
</dbReference>
<keyword evidence="3 6" id="KW-0808">Transferase</keyword>
<dbReference type="EC" id="2.7.13.3" evidence="2"/>
<name>A0A9D1EMK0_9FIRM</name>
<evidence type="ECO:0000313" key="6">
    <source>
        <dbReference type="EMBL" id="HIS23966.1"/>
    </source>
</evidence>
<dbReference type="GO" id="GO:0004673">
    <property type="term" value="F:protein histidine kinase activity"/>
    <property type="evidence" value="ECO:0007669"/>
    <property type="project" value="UniProtKB-EC"/>
</dbReference>
<comment type="caution">
    <text evidence="6">The sequence shown here is derived from an EMBL/GenBank/DDBJ whole genome shotgun (WGS) entry which is preliminary data.</text>
</comment>
<dbReference type="Pfam" id="PF02518">
    <property type="entry name" value="HATPase_c"/>
    <property type="match status" value="1"/>
</dbReference>
<evidence type="ECO:0000313" key="7">
    <source>
        <dbReference type="Proteomes" id="UP000823982"/>
    </source>
</evidence>
<dbReference type="SUPFAM" id="SSF55874">
    <property type="entry name" value="ATPase domain of HSP90 chaperone/DNA topoisomerase II/histidine kinase"/>
    <property type="match status" value="1"/>
</dbReference>
<dbReference type="PANTHER" id="PTHR43065:SF29">
    <property type="entry name" value="SENSOR PROTEIN KINASE FLES"/>
    <property type="match status" value="1"/>
</dbReference>
<protein>
    <recommendedName>
        <fullName evidence="2">histidine kinase</fullName>
        <ecNumber evidence="2">2.7.13.3</ecNumber>
    </recommendedName>
</protein>
<dbReference type="SMART" id="SM00387">
    <property type="entry name" value="HATPase_c"/>
    <property type="match status" value="1"/>
</dbReference>
<evidence type="ECO:0000256" key="3">
    <source>
        <dbReference type="ARBA" id="ARBA00022777"/>
    </source>
</evidence>
<gene>
    <name evidence="6" type="ORF">IAD01_00965</name>
</gene>
<dbReference type="PRINTS" id="PR00344">
    <property type="entry name" value="BCTRLSENSOR"/>
</dbReference>
<keyword evidence="3 6" id="KW-0418">Kinase</keyword>
<dbReference type="PROSITE" id="PS50109">
    <property type="entry name" value="HIS_KIN"/>
    <property type="match status" value="1"/>
</dbReference>
<dbReference type="InterPro" id="IPR005467">
    <property type="entry name" value="His_kinase_dom"/>
</dbReference>
<dbReference type="GO" id="GO:0000160">
    <property type="term" value="P:phosphorelay signal transduction system"/>
    <property type="evidence" value="ECO:0007669"/>
    <property type="project" value="UniProtKB-KW"/>
</dbReference>
<organism evidence="6 7">
    <name type="scientific">Candidatus Faeciplasma gallinarum</name>
    <dbReference type="NCBI Taxonomy" id="2840799"/>
    <lineage>
        <taxon>Bacteria</taxon>
        <taxon>Bacillati</taxon>
        <taxon>Bacillota</taxon>
        <taxon>Clostridia</taxon>
        <taxon>Eubacteriales</taxon>
        <taxon>Oscillospiraceae</taxon>
        <taxon>Oscillospiraceae incertae sedis</taxon>
        <taxon>Candidatus Faeciplasma</taxon>
    </lineage>
</organism>